<sequence length="209" mass="22703">MSKFKIYLLTFIKNLSILKLMMKTTIYTITNCPFSQAEKDYLNTNKFQFEEKNLEEHREFLAEMLDLSEKWAGVPFTVLTKDDGTLVKLKGFTKDDFDKAYGLVQANQPTSQPVNPPTSQPFDSAQGKPASNLPSEALVNGISSNSPQPAVVPPQPPAPTTSEPTAPVSPIPAEQPPVQSTPPTPPTPPAGGPSVQTPPDHPVIPDLPQ</sequence>
<evidence type="ECO:0000313" key="4">
    <source>
        <dbReference type="Proteomes" id="UP000177418"/>
    </source>
</evidence>
<feature type="region of interest" description="Disordered" evidence="1">
    <location>
        <begin position="106"/>
        <end position="209"/>
    </location>
</feature>
<dbReference type="InterPro" id="IPR002109">
    <property type="entry name" value="Glutaredoxin"/>
</dbReference>
<gene>
    <name evidence="3" type="ORF">A3H78_03705</name>
</gene>
<dbReference type="SUPFAM" id="SSF52833">
    <property type="entry name" value="Thioredoxin-like"/>
    <property type="match status" value="1"/>
</dbReference>
<dbReference type="Proteomes" id="UP000177418">
    <property type="component" value="Unassembled WGS sequence"/>
</dbReference>
<feature type="compositionally biased region" description="Pro residues" evidence="1">
    <location>
        <begin position="167"/>
        <end position="191"/>
    </location>
</feature>
<feature type="compositionally biased region" description="Pro residues" evidence="1">
    <location>
        <begin position="199"/>
        <end position="209"/>
    </location>
</feature>
<organism evidence="3 4">
    <name type="scientific">Candidatus Roizmanbacteria bacterium RIFCSPLOWO2_02_FULL_36_11</name>
    <dbReference type="NCBI Taxonomy" id="1802071"/>
    <lineage>
        <taxon>Bacteria</taxon>
        <taxon>Candidatus Roizmaniibacteriota</taxon>
    </lineage>
</organism>
<feature type="compositionally biased region" description="Pro residues" evidence="1">
    <location>
        <begin position="150"/>
        <end position="159"/>
    </location>
</feature>
<dbReference type="InterPro" id="IPR036249">
    <property type="entry name" value="Thioredoxin-like_sf"/>
</dbReference>
<dbReference type="Pfam" id="PF00462">
    <property type="entry name" value="Glutaredoxin"/>
    <property type="match status" value="1"/>
</dbReference>
<reference evidence="3 4" key="1">
    <citation type="journal article" date="2016" name="Nat. Commun.">
        <title>Thousands of microbial genomes shed light on interconnected biogeochemical processes in an aquifer system.</title>
        <authorList>
            <person name="Anantharaman K."/>
            <person name="Brown C.T."/>
            <person name="Hug L.A."/>
            <person name="Sharon I."/>
            <person name="Castelle C.J."/>
            <person name="Probst A.J."/>
            <person name="Thomas B.C."/>
            <person name="Singh A."/>
            <person name="Wilkins M.J."/>
            <person name="Karaoz U."/>
            <person name="Brodie E.L."/>
            <person name="Williams K.H."/>
            <person name="Hubbard S.S."/>
            <person name="Banfield J.F."/>
        </authorList>
    </citation>
    <scope>NUCLEOTIDE SEQUENCE [LARGE SCALE GENOMIC DNA]</scope>
</reference>
<dbReference type="AlphaFoldDB" id="A0A1F7JIF5"/>
<accession>A0A1F7JIF5</accession>
<protein>
    <recommendedName>
        <fullName evidence="2">Glutaredoxin domain-containing protein</fullName>
    </recommendedName>
</protein>
<dbReference type="CDD" id="cd02976">
    <property type="entry name" value="NrdH"/>
    <property type="match status" value="1"/>
</dbReference>
<evidence type="ECO:0000313" key="3">
    <source>
        <dbReference type="EMBL" id="OGK55381.1"/>
    </source>
</evidence>
<dbReference type="Gene3D" id="3.40.30.10">
    <property type="entry name" value="Glutaredoxin"/>
    <property type="match status" value="1"/>
</dbReference>
<evidence type="ECO:0000259" key="2">
    <source>
        <dbReference type="Pfam" id="PF00462"/>
    </source>
</evidence>
<feature type="domain" description="Glutaredoxin" evidence="2">
    <location>
        <begin position="25"/>
        <end position="75"/>
    </location>
</feature>
<dbReference type="EMBL" id="MGAV01000006">
    <property type="protein sequence ID" value="OGK55381.1"/>
    <property type="molecule type" value="Genomic_DNA"/>
</dbReference>
<evidence type="ECO:0000256" key="1">
    <source>
        <dbReference type="SAM" id="MobiDB-lite"/>
    </source>
</evidence>
<comment type="caution">
    <text evidence="3">The sequence shown here is derived from an EMBL/GenBank/DDBJ whole genome shotgun (WGS) entry which is preliminary data.</text>
</comment>
<name>A0A1F7JIF5_9BACT</name>
<dbReference type="PROSITE" id="PS51354">
    <property type="entry name" value="GLUTAREDOXIN_2"/>
    <property type="match status" value="1"/>
</dbReference>
<proteinExistence type="predicted"/>